<name>A0A2C6KXT8_9APIC</name>
<reference evidence="1 2" key="1">
    <citation type="journal article" date="2017" name="Int. J. Parasitol.">
        <title>The genome of the protozoan parasite Cystoisospora suis and a reverse vaccinology approach to identify vaccine candidates.</title>
        <authorList>
            <person name="Palmieri N."/>
            <person name="Shrestha A."/>
            <person name="Ruttkowski B."/>
            <person name="Beck T."/>
            <person name="Vogl C."/>
            <person name="Tomley F."/>
            <person name="Blake D.P."/>
            <person name="Joachim A."/>
        </authorList>
    </citation>
    <scope>NUCLEOTIDE SEQUENCE [LARGE SCALE GENOMIC DNA]</scope>
    <source>
        <strain evidence="1 2">Wien I</strain>
    </source>
</reference>
<dbReference type="GeneID" id="94428753"/>
<dbReference type="VEuPathDB" id="ToxoDB:CSUI_005366"/>
<protein>
    <submittedName>
        <fullName evidence="1">Uncharacterized protein</fullName>
    </submittedName>
</protein>
<comment type="caution">
    <text evidence="1">The sequence shown here is derived from an EMBL/GenBank/DDBJ whole genome shotgun (WGS) entry which is preliminary data.</text>
</comment>
<keyword evidence="2" id="KW-1185">Reference proteome</keyword>
<proteinExistence type="predicted"/>
<feature type="non-terminal residue" evidence="1">
    <location>
        <position position="1"/>
    </location>
</feature>
<evidence type="ECO:0000313" key="2">
    <source>
        <dbReference type="Proteomes" id="UP000221165"/>
    </source>
</evidence>
<accession>A0A2C6KXT8</accession>
<dbReference type="EMBL" id="MIGC01002600">
    <property type="protein sequence ID" value="PHJ20792.1"/>
    <property type="molecule type" value="Genomic_DNA"/>
</dbReference>
<organism evidence="1 2">
    <name type="scientific">Cystoisospora suis</name>
    <dbReference type="NCBI Taxonomy" id="483139"/>
    <lineage>
        <taxon>Eukaryota</taxon>
        <taxon>Sar</taxon>
        <taxon>Alveolata</taxon>
        <taxon>Apicomplexa</taxon>
        <taxon>Conoidasida</taxon>
        <taxon>Coccidia</taxon>
        <taxon>Eucoccidiorida</taxon>
        <taxon>Eimeriorina</taxon>
        <taxon>Sarcocystidae</taxon>
        <taxon>Cystoisospora</taxon>
    </lineage>
</organism>
<evidence type="ECO:0000313" key="1">
    <source>
        <dbReference type="EMBL" id="PHJ20792.1"/>
    </source>
</evidence>
<sequence>TLCQRSPFSQETSRFLLHWRCDAGLVLKCPVWKEVPCVNGSPSDQFSWGLRTAFETHRQQ</sequence>
<dbReference type="AlphaFoldDB" id="A0A2C6KXT8"/>
<dbReference type="Proteomes" id="UP000221165">
    <property type="component" value="Unassembled WGS sequence"/>
</dbReference>
<dbReference type="RefSeq" id="XP_067922478.1">
    <property type="nucleotide sequence ID" value="XM_068065542.1"/>
</dbReference>
<gene>
    <name evidence="1" type="ORF">CSUI_005366</name>
</gene>